<proteinExistence type="predicted"/>
<dbReference type="AlphaFoldDB" id="A0A6M0T3R9"/>
<sequence>MDITNKDIRIAAGEKIYGKGLDCYINNQVEYIEAYEKNGDLNIISRVRSSLGKDCYEVSIKILKGNKYINSNCECKYWGINCKHSVATLIKYINEKDIILKESEKRRKREFIEIIKGYFSHEVAIDVDQKDLSVNYKLCIDNRTSNETYISLEIKVGEDKPYVVKNIRELLEAITKKEEIVFGKNFIFNPYIHRFKEKDEKIINMLLEVYQYDRLSKNINFSNISSFLSGKKVYISERMLKRFLHIIDEDGIELNLEDKTFKNVSVVREDLPLEFSLYRKKGKLILQQTNTLPCMITKEYFFYNDKIYEPSLEQINLYRGFIKGFTKEGKTEISFDESFSEDIASYIIPSLKKISKILYIEEKFKKRFYEEKLISTVYFDKKDDKVTANIIFTYGDVKVNPFQYNNRLDYKILVRNIEKEKVVTNLLERFYFKKDVDCYELENEEKLLDFLVDGIRILQQYSEVYYSEEFKNVKVYNSSSYKSNVKLNNEDLLEFSFSIEGINKEELFNILNSVKQRKKYYRLKNGGFIPLNNDEILNIVSMIEYLNIKASDFKKDVITIPKFNALYIDSSIKEKGIDFIERNNKFKELVNSIMHIKDLEYEIPKNLKPIMRPYQKFGFKWLKTLARCGFGGILADEMGLGKTLQTIAFVKAEVDENKNEPMPSLVVCPTSLVYNWEDEIKKFQPDLKCTIISGDKDFREESIKAIDTSDIVITSYALIRRDIDKYEKVKFRYCFLDEAQNIKNPQSLNAQSVKSIKAYSYFALTGTPIENSLTELWSIFDFIMPGYLLNYRKFYAKYESPIVKDKNKEALKALNNHIKPFILRRLKSNVIKELPPKIEHNIIVNMTEEQKKVYASFAESAKKEFYKEIEERGFNKSKIKILSIITRLRQICCDPSIFIENYEGSNGKIETLLDIVNNSIKAGHKILLFSQFTSVLKNIKEIFKMNNINYLYLDGSTKADIRGNLVKDFNNGIGDVFLISLKAGGTGLNLTSADIVIHFDPWWNPAVEDQASDRAHRIGQKKTVEIIRLISKGTIEEKIYKIQQKKKKIIDEVIEKNLGEEVLLSNMDKEEIEELFKF</sequence>
<dbReference type="PANTHER" id="PTHR10799">
    <property type="entry name" value="SNF2/RAD54 HELICASE FAMILY"/>
    <property type="match status" value="1"/>
</dbReference>
<dbReference type="PROSITE" id="PS50966">
    <property type="entry name" value="ZF_SWIM"/>
    <property type="match status" value="1"/>
</dbReference>
<dbReference type="InterPro" id="IPR014001">
    <property type="entry name" value="Helicase_ATP-bd"/>
</dbReference>
<dbReference type="InterPro" id="IPR007527">
    <property type="entry name" value="Znf_SWIM"/>
</dbReference>
<dbReference type="SMART" id="SM00487">
    <property type="entry name" value="DEXDc"/>
    <property type="match status" value="1"/>
</dbReference>
<protein>
    <submittedName>
        <fullName evidence="6">DEAD/DEAH box helicase</fullName>
    </submittedName>
</protein>
<evidence type="ECO:0000313" key="6">
    <source>
        <dbReference type="EMBL" id="NFA62013.1"/>
    </source>
</evidence>
<keyword evidence="2" id="KW-0862">Zinc</keyword>
<dbReference type="Pfam" id="PF08455">
    <property type="entry name" value="SNF2_assoc"/>
    <property type="match status" value="1"/>
</dbReference>
<keyword evidence="1" id="KW-0378">Hydrolase</keyword>
<accession>A0A6M0T3R9</accession>
<dbReference type="Pfam" id="PF00271">
    <property type="entry name" value="Helicase_C"/>
    <property type="match status" value="1"/>
</dbReference>
<evidence type="ECO:0000259" key="5">
    <source>
        <dbReference type="PROSITE" id="PS51194"/>
    </source>
</evidence>
<feature type="domain" description="Helicase C-terminal" evidence="5">
    <location>
        <begin position="908"/>
        <end position="1070"/>
    </location>
</feature>
<dbReference type="GO" id="GO:0004386">
    <property type="term" value="F:helicase activity"/>
    <property type="evidence" value="ECO:0007669"/>
    <property type="project" value="UniProtKB-KW"/>
</dbReference>
<dbReference type="Gene3D" id="3.40.50.10810">
    <property type="entry name" value="Tandem AAA-ATPase domain"/>
    <property type="match status" value="1"/>
</dbReference>
<dbReference type="Proteomes" id="UP000473089">
    <property type="component" value="Unassembled WGS sequence"/>
</dbReference>
<dbReference type="Pfam" id="PF00176">
    <property type="entry name" value="SNF2-rel_dom"/>
    <property type="match status" value="1"/>
</dbReference>
<dbReference type="PROSITE" id="PS51192">
    <property type="entry name" value="HELICASE_ATP_BIND_1"/>
    <property type="match status" value="1"/>
</dbReference>
<comment type="caution">
    <text evidence="6">The sequence shown here is derived from an EMBL/GenBank/DDBJ whole genome shotgun (WGS) entry which is preliminary data.</text>
</comment>
<feature type="domain" description="SWIM-type" evidence="3">
    <location>
        <begin position="56"/>
        <end position="93"/>
    </location>
</feature>
<evidence type="ECO:0000259" key="3">
    <source>
        <dbReference type="PROSITE" id="PS50966"/>
    </source>
</evidence>
<dbReference type="InterPro" id="IPR038718">
    <property type="entry name" value="SNF2-like_sf"/>
</dbReference>
<gene>
    <name evidence="6" type="ORF">EXM42_17015</name>
</gene>
<dbReference type="InterPro" id="IPR000330">
    <property type="entry name" value="SNF2_N"/>
</dbReference>
<keyword evidence="2" id="KW-0863">Zinc-finger</keyword>
<dbReference type="CDD" id="cd18793">
    <property type="entry name" value="SF2_C_SNF"/>
    <property type="match status" value="1"/>
</dbReference>
<dbReference type="InterPro" id="IPR001650">
    <property type="entry name" value="Helicase_C-like"/>
</dbReference>
<feature type="domain" description="Helicase ATP-binding" evidence="4">
    <location>
        <begin position="623"/>
        <end position="786"/>
    </location>
</feature>
<keyword evidence="6" id="KW-0547">Nucleotide-binding</keyword>
<evidence type="ECO:0000259" key="4">
    <source>
        <dbReference type="PROSITE" id="PS51192"/>
    </source>
</evidence>
<dbReference type="SMART" id="SM00490">
    <property type="entry name" value="HELICc"/>
    <property type="match status" value="1"/>
</dbReference>
<keyword evidence="6" id="KW-0347">Helicase</keyword>
<dbReference type="InterPro" id="IPR013663">
    <property type="entry name" value="Helicase_SWF/SNF/SWI_bac"/>
</dbReference>
<evidence type="ECO:0000256" key="2">
    <source>
        <dbReference type="PROSITE-ProRule" id="PRU00325"/>
    </source>
</evidence>
<name>A0A6M0T3R9_CLOBO</name>
<organism evidence="6 7">
    <name type="scientific">Clostridium botulinum</name>
    <dbReference type="NCBI Taxonomy" id="1491"/>
    <lineage>
        <taxon>Bacteria</taxon>
        <taxon>Bacillati</taxon>
        <taxon>Bacillota</taxon>
        <taxon>Clostridia</taxon>
        <taxon>Eubacteriales</taxon>
        <taxon>Clostridiaceae</taxon>
        <taxon>Clostridium</taxon>
    </lineage>
</organism>
<dbReference type="Gene3D" id="3.40.50.300">
    <property type="entry name" value="P-loop containing nucleotide triphosphate hydrolases"/>
    <property type="match status" value="1"/>
</dbReference>
<dbReference type="GO" id="GO:0008270">
    <property type="term" value="F:zinc ion binding"/>
    <property type="evidence" value="ECO:0007669"/>
    <property type="project" value="UniProtKB-KW"/>
</dbReference>
<keyword evidence="6" id="KW-0067">ATP-binding</keyword>
<evidence type="ECO:0000256" key="1">
    <source>
        <dbReference type="ARBA" id="ARBA00022801"/>
    </source>
</evidence>
<dbReference type="CDD" id="cd18012">
    <property type="entry name" value="DEXQc_arch_SWI2_SNF2"/>
    <property type="match status" value="1"/>
</dbReference>
<dbReference type="FunFam" id="3.40.50.10810:FF:000054">
    <property type="entry name" value="Helicase, Snf2 family"/>
    <property type="match status" value="1"/>
</dbReference>
<dbReference type="GO" id="GO:0005524">
    <property type="term" value="F:ATP binding"/>
    <property type="evidence" value="ECO:0007669"/>
    <property type="project" value="InterPro"/>
</dbReference>
<evidence type="ECO:0000313" key="7">
    <source>
        <dbReference type="Proteomes" id="UP000473089"/>
    </source>
</evidence>
<dbReference type="InterPro" id="IPR027417">
    <property type="entry name" value="P-loop_NTPase"/>
</dbReference>
<dbReference type="EMBL" id="SGJP01000052">
    <property type="protein sequence ID" value="NFA62013.1"/>
    <property type="molecule type" value="Genomic_DNA"/>
</dbReference>
<dbReference type="InterPro" id="IPR049730">
    <property type="entry name" value="SNF2/RAD54-like_C"/>
</dbReference>
<reference evidence="6 7" key="1">
    <citation type="submission" date="2019-02" db="EMBL/GenBank/DDBJ databases">
        <title>Genome sequencing of Clostridium botulinum clinical isolates.</title>
        <authorList>
            <person name="Brunt J."/>
            <person name="Van Vliet A.H.M."/>
            <person name="Stringer S.C."/>
            <person name="Grant K.A."/>
            <person name="Carter A.C."/>
            <person name="Peck M.W."/>
        </authorList>
    </citation>
    <scope>NUCLEOTIDE SEQUENCE [LARGE SCALE GENOMIC DNA]</scope>
    <source>
        <strain evidence="6 7">R1125/03</strain>
    </source>
</reference>
<dbReference type="FunFam" id="3.40.50.300:FF:000533">
    <property type="entry name" value="Helicase, Snf2 family"/>
    <property type="match status" value="1"/>
</dbReference>
<keyword evidence="2" id="KW-0479">Metal-binding</keyword>
<dbReference type="GO" id="GO:0016787">
    <property type="term" value="F:hydrolase activity"/>
    <property type="evidence" value="ECO:0007669"/>
    <property type="project" value="UniProtKB-KW"/>
</dbReference>
<dbReference type="SUPFAM" id="SSF52540">
    <property type="entry name" value="P-loop containing nucleoside triphosphate hydrolases"/>
    <property type="match status" value="2"/>
</dbReference>
<dbReference type="PROSITE" id="PS51194">
    <property type="entry name" value="HELICASE_CTER"/>
    <property type="match status" value="1"/>
</dbReference>